<feature type="transmembrane region" description="Helical" evidence="1">
    <location>
        <begin position="12"/>
        <end position="32"/>
    </location>
</feature>
<protein>
    <submittedName>
        <fullName evidence="2">Uncharacterized protein</fullName>
    </submittedName>
</protein>
<name>A0A0H5R2I2_9EUKA</name>
<reference evidence="2" key="1">
    <citation type="submission" date="2015-04" db="EMBL/GenBank/DDBJ databases">
        <title>The genome sequence of the plant pathogenic Rhizarian Plasmodiophora brassicae reveals insights in its biotrophic life cycle and the origin of chitin synthesis.</title>
        <authorList>
            <person name="Schwelm A."/>
            <person name="Fogelqvist J."/>
            <person name="Knaust A."/>
            <person name="Julke S."/>
            <person name="Lilja T."/>
            <person name="Dhandapani V."/>
            <person name="Bonilla-Rosso G."/>
            <person name="Karlsson M."/>
            <person name="Shevchenko A."/>
            <person name="Choi S.R."/>
            <person name="Kim H.G."/>
            <person name="Park J.Y."/>
            <person name="Lim Y.P."/>
            <person name="Ludwig-Muller J."/>
            <person name="Dixelius C."/>
        </authorList>
    </citation>
    <scope>NUCLEOTIDE SEQUENCE</scope>
    <source>
        <tissue evidence="2">Potato root galls</tissue>
    </source>
</reference>
<dbReference type="AlphaFoldDB" id="A0A0H5R2I2"/>
<dbReference type="EMBL" id="HACM01001647">
    <property type="protein sequence ID" value="CRZ02089.1"/>
    <property type="molecule type" value="Transcribed_RNA"/>
</dbReference>
<evidence type="ECO:0000313" key="2">
    <source>
        <dbReference type="EMBL" id="CRZ02089.1"/>
    </source>
</evidence>
<keyword evidence="1" id="KW-1133">Transmembrane helix</keyword>
<proteinExistence type="predicted"/>
<evidence type="ECO:0000256" key="1">
    <source>
        <dbReference type="SAM" id="Phobius"/>
    </source>
</evidence>
<accession>A0A0H5R2I2</accession>
<organism evidence="2">
    <name type="scientific">Spongospora subterranea</name>
    <dbReference type="NCBI Taxonomy" id="70186"/>
    <lineage>
        <taxon>Eukaryota</taxon>
        <taxon>Sar</taxon>
        <taxon>Rhizaria</taxon>
        <taxon>Endomyxa</taxon>
        <taxon>Phytomyxea</taxon>
        <taxon>Plasmodiophorida</taxon>
        <taxon>Plasmodiophoridae</taxon>
        <taxon>Spongospora</taxon>
    </lineage>
</organism>
<keyword evidence="1" id="KW-0472">Membrane</keyword>
<sequence length="103" mass="11684">MKMKGDRHPRILAGPFHLPIVEVLVIVAFVTLKNRLVRDFFGKGMAQDIAQFGKQWLHCTCARFGQSVPRPFGASAFPDKLKIIVQLRPCLHKMQLRPTKMTG</sequence>
<keyword evidence="1" id="KW-0812">Transmembrane</keyword>